<dbReference type="EMBL" id="CAJOAY010001521">
    <property type="protein sequence ID" value="CAF3853922.1"/>
    <property type="molecule type" value="Genomic_DNA"/>
</dbReference>
<dbReference type="EMBL" id="CAJNON010000038">
    <property type="protein sequence ID" value="CAF0842838.1"/>
    <property type="molecule type" value="Genomic_DNA"/>
</dbReference>
<evidence type="ECO:0000313" key="10">
    <source>
        <dbReference type="Proteomes" id="UP000663860"/>
    </source>
</evidence>
<dbReference type="InterPro" id="IPR018247">
    <property type="entry name" value="EF_Hand_1_Ca_BS"/>
</dbReference>
<dbReference type="Pfam" id="PF13499">
    <property type="entry name" value="EF-hand_7"/>
    <property type="match status" value="1"/>
</dbReference>
<dbReference type="Proteomes" id="UP000663860">
    <property type="component" value="Unassembled WGS sequence"/>
</dbReference>
<dbReference type="PROSITE" id="PS50222">
    <property type="entry name" value="EF_HAND_2"/>
    <property type="match status" value="2"/>
</dbReference>
<evidence type="ECO:0000256" key="1">
    <source>
        <dbReference type="ARBA" id="ARBA00022737"/>
    </source>
</evidence>
<dbReference type="Gene3D" id="1.10.238.10">
    <property type="entry name" value="EF-hand"/>
    <property type="match status" value="1"/>
</dbReference>
<dbReference type="AlphaFoldDB" id="A0A814I633"/>
<evidence type="ECO:0000313" key="8">
    <source>
        <dbReference type="EMBL" id="CAF3675040.1"/>
    </source>
</evidence>
<accession>A0A814I633</accession>
<organism evidence="5 10">
    <name type="scientific">Adineta steineri</name>
    <dbReference type="NCBI Taxonomy" id="433720"/>
    <lineage>
        <taxon>Eukaryota</taxon>
        <taxon>Metazoa</taxon>
        <taxon>Spiralia</taxon>
        <taxon>Gnathifera</taxon>
        <taxon>Rotifera</taxon>
        <taxon>Eurotatoria</taxon>
        <taxon>Bdelloidea</taxon>
        <taxon>Adinetida</taxon>
        <taxon>Adinetidae</taxon>
        <taxon>Adineta</taxon>
    </lineage>
</organism>
<dbReference type="SMART" id="SM00054">
    <property type="entry name" value="EFh"/>
    <property type="match status" value="4"/>
</dbReference>
<sequence>MNNTNENELAGGTRAQNLSLPSELSAEKIQDFQAAFSIMDAQSKGYVATDDIIRVSKSADMKLTKNEAQLLLGSADDDHSNGIDMREFISMMTTPINQQDLEEELRGTFNVFDKDGNGTINANELKRFVRLWDNELTEDEADDMIEEADPDKTGSITYDAFIEFLLHS</sequence>
<feature type="domain" description="EF-hand" evidence="3">
    <location>
        <begin position="136"/>
        <end position="168"/>
    </location>
</feature>
<dbReference type="Proteomes" id="UP000663845">
    <property type="component" value="Unassembled WGS sequence"/>
</dbReference>
<protein>
    <recommendedName>
        <fullName evidence="3">EF-hand domain-containing protein</fullName>
    </recommendedName>
</protein>
<keyword evidence="2" id="KW-0106">Calcium</keyword>
<evidence type="ECO:0000313" key="5">
    <source>
        <dbReference type="EMBL" id="CAF1018622.1"/>
    </source>
</evidence>
<reference evidence="5" key="1">
    <citation type="submission" date="2021-02" db="EMBL/GenBank/DDBJ databases">
        <authorList>
            <person name="Nowell W R."/>
        </authorList>
    </citation>
    <scope>NUCLEOTIDE SEQUENCE</scope>
</reference>
<dbReference type="FunFam" id="1.10.238.10:FF:000001">
    <property type="entry name" value="Calmodulin 1"/>
    <property type="match status" value="1"/>
</dbReference>
<dbReference type="SUPFAM" id="SSF47473">
    <property type="entry name" value="EF-hand"/>
    <property type="match status" value="1"/>
</dbReference>
<evidence type="ECO:0000313" key="4">
    <source>
        <dbReference type="EMBL" id="CAF0842838.1"/>
    </source>
</evidence>
<dbReference type="PANTHER" id="PTHR23048">
    <property type="entry name" value="MYOSIN LIGHT CHAIN 1, 3"/>
    <property type="match status" value="1"/>
</dbReference>
<feature type="domain" description="EF-hand" evidence="3">
    <location>
        <begin position="100"/>
        <end position="135"/>
    </location>
</feature>
<dbReference type="InterPro" id="IPR002048">
    <property type="entry name" value="EF_hand_dom"/>
</dbReference>
<dbReference type="PROSITE" id="PS00018">
    <property type="entry name" value="EF_HAND_1"/>
    <property type="match status" value="1"/>
</dbReference>
<dbReference type="GO" id="GO:0005509">
    <property type="term" value="F:calcium ion binding"/>
    <property type="evidence" value="ECO:0007669"/>
    <property type="project" value="InterPro"/>
</dbReference>
<name>A0A814I633_9BILA</name>
<dbReference type="EMBL" id="CAJOAZ010000158">
    <property type="protein sequence ID" value="CAF3557525.1"/>
    <property type="molecule type" value="Genomic_DNA"/>
</dbReference>
<dbReference type="Proteomes" id="UP000663868">
    <property type="component" value="Unassembled WGS sequence"/>
</dbReference>
<dbReference type="InterPro" id="IPR011992">
    <property type="entry name" value="EF-hand-dom_pair"/>
</dbReference>
<dbReference type="EMBL" id="CAJOBB010000417">
    <property type="protein sequence ID" value="CAF3675040.1"/>
    <property type="molecule type" value="Genomic_DNA"/>
</dbReference>
<dbReference type="OrthoDB" id="418595at2759"/>
<dbReference type="Proteomes" id="UP000663881">
    <property type="component" value="Unassembled WGS sequence"/>
</dbReference>
<gene>
    <name evidence="5" type="ORF">IZO911_LOCUS18593</name>
    <name evidence="6" type="ORF">JYZ213_LOCUS18830</name>
    <name evidence="8" type="ORF">KXQ929_LOCUS9262</name>
    <name evidence="9" type="ORF">OKA104_LOCUS21656</name>
    <name evidence="7" type="ORF">OXD698_LOCUS4245</name>
    <name evidence="4" type="ORF">VCS650_LOCUS6231</name>
</gene>
<dbReference type="PANTHER" id="PTHR23048:SF0">
    <property type="entry name" value="CALMODULIN LIKE 3"/>
    <property type="match status" value="1"/>
</dbReference>
<dbReference type="InterPro" id="IPR050230">
    <property type="entry name" value="CALM/Myosin/TropC-like"/>
</dbReference>
<proteinExistence type="predicted"/>
<keyword evidence="1" id="KW-0677">Repeat</keyword>
<comment type="caution">
    <text evidence="5">The sequence shown here is derived from an EMBL/GenBank/DDBJ whole genome shotgun (WGS) entry which is preliminary data.</text>
</comment>
<evidence type="ECO:0000313" key="7">
    <source>
        <dbReference type="EMBL" id="CAF3557525.1"/>
    </source>
</evidence>
<dbReference type="GO" id="GO:0016460">
    <property type="term" value="C:myosin II complex"/>
    <property type="evidence" value="ECO:0007669"/>
    <property type="project" value="TreeGrafter"/>
</dbReference>
<dbReference type="EMBL" id="CAJNOE010000180">
    <property type="protein sequence ID" value="CAF1018622.1"/>
    <property type="molecule type" value="Genomic_DNA"/>
</dbReference>
<dbReference type="EMBL" id="CAJNOG010000186">
    <property type="protein sequence ID" value="CAF1053812.1"/>
    <property type="molecule type" value="Genomic_DNA"/>
</dbReference>
<evidence type="ECO:0000256" key="2">
    <source>
        <dbReference type="ARBA" id="ARBA00022837"/>
    </source>
</evidence>
<dbReference type="CDD" id="cd00051">
    <property type="entry name" value="EFh"/>
    <property type="match status" value="1"/>
</dbReference>
<dbReference type="Proteomes" id="UP000663891">
    <property type="component" value="Unassembled WGS sequence"/>
</dbReference>
<evidence type="ECO:0000259" key="3">
    <source>
        <dbReference type="PROSITE" id="PS50222"/>
    </source>
</evidence>
<dbReference type="Proteomes" id="UP000663844">
    <property type="component" value="Unassembled WGS sequence"/>
</dbReference>
<evidence type="ECO:0000313" key="9">
    <source>
        <dbReference type="EMBL" id="CAF3853922.1"/>
    </source>
</evidence>
<evidence type="ECO:0000313" key="6">
    <source>
        <dbReference type="EMBL" id="CAF1053812.1"/>
    </source>
</evidence>
<dbReference type="Pfam" id="PF13833">
    <property type="entry name" value="EF-hand_8"/>
    <property type="match status" value="1"/>
</dbReference>